<dbReference type="EMBL" id="JAKUCV010006547">
    <property type="protein sequence ID" value="KAJ4826906.1"/>
    <property type="molecule type" value="Genomic_DNA"/>
</dbReference>
<feature type="compositionally biased region" description="Low complexity" evidence="5">
    <location>
        <begin position="200"/>
        <end position="209"/>
    </location>
</feature>
<evidence type="ECO:0000259" key="7">
    <source>
        <dbReference type="Pfam" id="PF08621"/>
    </source>
</evidence>
<dbReference type="InterPro" id="IPR013930">
    <property type="entry name" value="RPAP1_N"/>
</dbReference>
<evidence type="ECO:0008006" key="11">
    <source>
        <dbReference type="Google" id="ProtNLM"/>
    </source>
</evidence>
<feature type="compositionally biased region" description="Acidic residues" evidence="5">
    <location>
        <begin position="93"/>
        <end position="103"/>
    </location>
</feature>
<dbReference type="InterPro" id="IPR016024">
    <property type="entry name" value="ARM-type_fold"/>
</dbReference>
<evidence type="ECO:0000256" key="4">
    <source>
        <dbReference type="ARBA" id="ARBA00023242"/>
    </source>
</evidence>
<feature type="region of interest" description="Disordered" evidence="5">
    <location>
        <begin position="268"/>
        <end position="320"/>
    </location>
</feature>
<dbReference type="InterPro" id="IPR011989">
    <property type="entry name" value="ARM-like"/>
</dbReference>
<evidence type="ECO:0000313" key="9">
    <source>
        <dbReference type="EMBL" id="KAJ4826906.1"/>
    </source>
</evidence>
<reference evidence="9" key="1">
    <citation type="submission" date="2022-02" db="EMBL/GenBank/DDBJ databases">
        <authorList>
            <person name="Henning P.M."/>
            <person name="McCubbin A.G."/>
            <person name="Shore J.S."/>
        </authorList>
    </citation>
    <scope>NUCLEOTIDE SEQUENCE</scope>
    <source>
        <strain evidence="9">F60SS</strain>
        <tissue evidence="9">Leaves</tissue>
    </source>
</reference>
<dbReference type="Pfam" id="PF25766">
    <property type="entry name" value="TPR_RPAP1"/>
    <property type="match status" value="1"/>
</dbReference>
<feature type="compositionally biased region" description="Polar residues" evidence="5">
    <location>
        <begin position="283"/>
        <end position="294"/>
    </location>
</feature>
<dbReference type="Pfam" id="PF08620">
    <property type="entry name" value="RPAP1_C"/>
    <property type="match status" value="1"/>
</dbReference>
<dbReference type="InterPro" id="IPR055326">
    <property type="entry name" value="MINIYO"/>
</dbReference>
<evidence type="ECO:0000256" key="2">
    <source>
        <dbReference type="ARBA" id="ARBA00009953"/>
    </source>
</evidence>
<comment type="subcellular location">
    <subcellularLocation>
        <location evidence="1">Nucleus</location>
    </subcellularLocation>
</comment>
<feature type="domain" description="RPAP1 N-terminal" evidence="7">
    <location>
        <begin position="223"/>
        <end position="266"/>
    </location>
</feature>
<feature type="compositionally biased region" description="Basic and acidic residues" evidence="5">
    <location>
        <begin position="124"/>
        <end position="139"/>
    </location>
</feature>
<dbReference type="PANTHER" id="PTHR47605:SF2">
    <property type="entry name" value="TRANSCRIPTIONAL ELONGATION REGULATOR MINIYO"/>
    <property type="match status" value="1"/>
</dbReference>
<dbReference type="OrthoDB" id="348201at2759"/>
<gene>
    <name evidence="9" type="ORF">Tsubulata_006133</name>
</gene>
<dbReference type="Pfam" id="PF08621">
    <property type="entry name" value="RPAP1_N"/>
    <property type="match status" value="1"/>
</dbReference>
<reference evidence="9" key="2">
    <citation type="journal article" date="2023" name="Plants (Basel)">
        <title>Annotation of the Turnera subulata (Passifloraceae) Draft Genome Reveals the S-Locus Evolved after the Divergence of Turneroideae from Passifloroideae in a Stepwise Manner.</title>
        <authorList>
            <person name="Henning P.M."/>
            <person name="Roalson E.H."/>
            <person name="Mir W."/>
            <person name="McCubbin A.G."/>
            <person name="Shore J.S."/>
        </authorList>
    </citation>
    <scope>NUCLEOTIDE SEQUENCE</scope>
    <source>
        <strain evidence="9">F60SS</strain>
    </source>
</reference>
<keyword evidence="10" id="KW-1185">Reference proteome</keyword>
<evidence type="ECO:0000256" key="1">
    <source>
        <dbReference type="ARBA" id="ARBA00004123"/>
    </source>
</evidence>
<organism evidence="9 10">
    <name type="scientific">Turnera subulata</name>
    <dbReference type="NCBI Taxonomy" id="218843"/>
    <lineage>
        <taxon>Eukaryota</taxon>
        <taxon>Viridiplantae</taxon>
        <taxon>Streptophyta</taxon>
        <taxon>Embryophyta</taxon>
        <taxon>Tracheophyta</taxon>
        <taxon>Spermatophyta</taxon>
        <taxon>Magnoliopsida</taxon>
        <taxon>eudicotyledons</taxon>
        <taxon>Gunneridae</taxon>
        <taxon>Pentapetalae</taxon>
        <taxon>rosids</taxon>
        <taxon>fabids</taxon>
        <taxon>Malpighiales</taxon>
        <taxon>Passifloraceae</taxon>
        <taxon>Turnera</taxon>
    </lineage>
</organism>
<evidence type="ECO:0000259" key="6">
    <source>
        <dbReference type="Pfam" id="PF08620"/>
    </source>
</evidence>
<feature type="domain" description="RPAP1 C-terminal" evidence="6">
    <location>
        <begin position="349"/>
        <end position="421"/>
    </location>
</feature>
<dbReference type="InterPro" id="IPR013929">
    <property type="entry name" value="RPAP1_C"/>
</dbReference>
<evidence type="ECO:0000313" key="10">
    <source>
        <dbReference type="Proteomes" id="UP001141552"/>
    </source>
</evidence>
<name>A0A9Q0J277_9ROSI</name>
<accession>A0A9Q0J277</accession>
<feature type="compositionally biased region" description="Basic and acidic residues" evidence="5">
    <location>
        <begin position="154"/>
        <end position="166"/>
    </location>
</feature>
<keyword evidence="3" id="KW-0804">Transcription</keyword>
<evidence type="ECO:0000259" key="8">
    <source>
        <dbReference type="Pfam" id="PF25766"/>
    </source>
</evidence>
<dbReference type="InterPro" id="IPR057989">
    <property type="entry name" value="TPR_RPAP1/MINIYO-like"/>
</dbReference>
<sequence>MEGKSKKHGSIRTYDSSSAAPVERILGQNKLQVGEVNASSLVGSVVEKGVSLNPQTKPTPPPPQLTVLPFPVARHRSHGPHFGPIKSGKDGDGDSEDDEEDNDPVSSFAKPVERKQKKGLNLSRWRELMQADEVKENQSHVKKSRKPRAVASKNDMEIDNSHKDDEGMSNNGSLGALSENVDGMDPVLRERIKRQEQATSSVVSSSSVSNYGNEQGSTSLESDIDAENRSRLQSMSAEEIAEAQAEIMQKMKPGLLDLLKKRGREKLKMQKRSTLGESIDGPSANNSGQDQSYKGANVPPAETDSSYGTTKTSQDTRNGMDIDVAHNSGLASGSLWDIWRKRVEAVRGLRFSLQGDIVADESGTDNGYNVGNVAQRDILRTEGDPDAAGYTIKEAVQLSRSVIPLQRVFALQLLSSVLEKALYNIQQNLVGSTFSRNIKADMSIDWEAIWAFALGPEPELALALRMCLDDNHVNVVVPCVKVIQSALSCDLNEIFFEISEKIATSEENMFTAPVFRSKPEIDVGFLRGGFWKYNAKPSNILRGAVGTMDDETEGTIQDDIFLAGQDFAAGLVRMGILPRILFILEGDPTEVLREGAISILIAMARHSPTCANAIVKYERLVHLLVDRFINKDYLNIYPSHIKAARLLKVLAQSDKKSCAELIKNGLFEAVTLHLYRYTSSLDQWVKSGKEKCKLSSALMIEQLRFWKVCICYGFSISYFSDIFPALCLWLSPPTFRKLQENSVLGEFVCISNEVYLVLGALARKLPNLYSQNTQGNKISDFTGHETETWSWNYVTPVVDLALKWIPSRTDPYVSEFIQWQKGSTNDSPSKYSADVSLWWVYSSALHMLSAVLEKIIPVSMSLQDSGMHLPWLPEFVPKIGLEIIKNRFLSFPCDGGIKGGIDVAGENTFIEELCLLRQQGKYETSLASVCCLKWLLQVITSVDKLIHLAKSEVNTIPFQGYGFSREAKILEEGLVKGSLVELRCVLNLFMRLMQSEWHVMQSIEMFGRGGPSPGVGLGWGASGGGFWSLAVLLYQTDAQLLIHLLEIFPIVPSSEAILDEEMAFAIERINSVLGVFLTAGPRDRFLLEKALDIFLQVPVLKYLDFCTQRFLQLNKIVKQLGLGYKTEDHFRFSAMLKSHFKSRWFSVKRKLKAIDDSNPVSCRTSKKGNVSLATIYEDVDMSNVSTQDRHNISLTAEWAYQKLPLPVHWFLSPITTISSAKEVGLDTASNTSHDMQESRYLTEIAKGGLFLLLGMEAMSTFLPTNAPSPVYNVPLMWKIHSLSSILINGMGVLEDDKSRTIYEGLQDLYGHLLDEARSKETASHTLEDVSLLPEVGKKPFVEFLKFQSEIHQSYSTFLETLVEQFAAISYGDLAFGRQVAVYLHRCNEAPVRLAAWNTLVDARVLELLPPSEKCFGAVDGYLEPVEDKEDILEAYAKSWTSGALDRAVTRGSMAYTLVLCHLSSFIFHFHANDKSSLLNKLAKSLLRDYSAKLSHEGMMLALVGYNNNKLPAADLPSSEIQRRFEVLVEACERDSSLLTAVEKLRSAFAKKQLVIQLNGEVVEVVYELLLLLSSLVTALSVYELMSGASMQVPYGFLSDHSFL</sequence>
<dbReference type="Proteomes" id="UP001141552">
    <property type="component" value="Unassembled WGS sequence"/>
</dbReference>
<feature type="domain" description="RPAP1/MINIYO-like TPR repeats" evidence="8">
    <location>
        <begin position="1341"/>
        <end position="1471"/>
    </location>
</feature>
<feature type="region of interest" description="Disordered" evidence="5">
    <location>
        <begin position="51"/>
        <end position="232"/>
    </location>
</feature>
<dbReference type="SUPFAM" id="SSF48371">
    <property type="entry name" value="ARM repeat"/>
    <property type="match status" value="1"/>
</dbReference>
<evidence type="ECO:0000256" key="3">
    <source>
        <dbReference type="ARBA" id="ARBA00023163"/>
    </source>
</evidence>
<comment type="caution">
    <text evidence="9">The sequence shown here is derived from an EMBL/GenBank/DDBJ whole genome shotgun (WGS) entry which is preliminary data.</text>
</comment>
<feature type="compositionally biased region" description="Basic and acidic residues" evidence="5">
    <location>
        <begin position="187"/>
        <end position="196"/>
    </location>
</feature>
<feature type="region of interest" description="Disordered" evidence="5">
    <location>
        <begin position="1"/>
        <end position="22"/>
    </location>
</feature>
<dbReference type="PANTHER" id="PTHR47605">
    <property type="entry name" value="TRANSCRIPTIONAL ELONGATION REGULATOR MINIYO"/>
    <property type="match status" value="1"/>
</dbReference>
<feature type="compositionally biased region" description="Basic residues" evidence="5">
    <location>
        <begin position="1"/>
        <end position="10"/>
    </location>
</feature>
<feature type="compositionally biased region" description="Polar residues" evidence="5">
    <location>
        <begin position="210"/>
        <end position="221"/>
    </location>
</feature>
<feature type="compositionally biased region" description="Polar residues" evidence="5">
    <location>
        <begin position="303"/>
        <end position="317"/>
    </location>
</feature>
<comment type="similarity">
    <text evidence="2">Belongs to the RPAP1 family.</text>
</comment>
<keyword evidence="4" id="KW-0539">Nucleus</keyword>
<proteinExistence type="inferred from homology"/>
<protein>
    <recommendedName>
        <fullName evidence="11">RNA polymerase II-associated protein 1 C-terminal domain-containing protein</fullName>
    </recommendedName>
</protein>
<evidence type="ECO:0000256" key="5">
    <source>
        <dbReference type="SAM" id="MobiDB-lite"/>
    </source>
</evidence>
<dbReference type="Gene3D" id="1.25.10.10">
    <property type="entry name" value="Leucine-rich Repeat Variant"/>
    <property type="match status" value="1"/>
</dbReference>